<sequence>MKYIDLFAGAGGLSEGFSRAGFEAVAHVEIDYHACNTLKTRQAWYYLKNKGLRHLYDEYLRSGKSPEELYALVPPEITNSVIHAEISEKTTPGIFQLIDQKLGPDERVDLIVGGPPCQTFSVAGRARLGRQAMEDDPRSRLYIQYAGFLAHYQPRMFVFENVLGLQSFRQRNQLDHIRDTFREAGYDMAVHKWNARDFGVLQSRERLIIIGWRHDQHQELGYPDLQPDYKHNFRVWDLLRDLPPLRPGEKDNRRYKSAPTPYLQRFGLRDENQILTWHESRAHRPVDLEIYAKAIQVWDREARQLRYPDDLDAHQISHKNVTGFKDRFKVVAGEKPFSQTVVAHIHKDGHYYIHPDAGQCRSLSVREAARLQSFPDNYYFEGPRGSAYKQIGNAVPPLMAERIARRVKAALQGKLKGQFLPSEPAASKQLQLDYSLAD</sequence>
<evidence type="ECO:0000313" key="10">
    <source>
        <dbReference type="Proteomes" id="UP000280066"/>
    </source>
</evidence>
<dbReference type="Proteomes" id="UP000280066">
    <property type="component" value="Unassembled WGS sequence"/>
</dbReference>
<dbReference type="Gene3D" id="3.90.120.10">
    <property type="entry name" value="DNA Methylase, subunit A, domain 2"/>
    <property type="match status" value="1"/>
</dbReference>
<dbReference type="GO" id="GO:0044027">
    <property type="term" value="P:negative regulation of gene expression via chromosomal CpG island methylation"/>
    <property type="evidence" value="ECO:0007669"/>
    <property type="project" value="TreeGrafter"/>
</dbReference>
<dbReference type="InterPro" id="IPR050390">
    <property type="entry name" value="C5-Methyltransferase"/>
</dbReference>
<comment type="similarity">
    <text evidence="6 7">Belongs to the class I-like SAM-binding methyltransferase superfamily. C5-methyltransferase family.</text>
</comment>
<dbReference type="NCBIfam" id="TIGR00675">
    <property type="entry name" value="dcm"/>
    <property type="match status" value="1"/>
</dbReference>
<dbReference type="RefSeq" id="WP_125433069.1">
    <property type="nucleotide sequence ID" value="NZ_RWIS01000014.1"/>
</dbReference>
<evidence type="ECO:0000256" key="5">
    <source>
        <dbReference type="ARBA" id="ARBA00047422"/>
    </source>
</evidence>
<dbReference type="InterPro" id="IPR031303">
    <property type="entry name" value="C5_meth_CS"/>
</dbReference>
<protein>
    <recommendedName>
        <fullName evidence="8">Cytosine-specific methyltransferase</fullName>
        <ecNumber evidence="8">2.1.1.37</ecNumber>
    </recommendedName>
</protein>
<evidence type="ECO:0000256" key="4">
    <source>
        <dbReference type="ARBA" id="ARBA00022747"/>
    </source>
</evidence>
<evidence type="ECO:0000313" key="9">
    <source>
        <dbReference type="EMBL" id="RSK24926.1"/>
    </source>
</evidence>
<evidence type="ECO:0000256" key="8">
    <source>
        <dbReference type="RuleBase" id="RU000417"/>
    </source>
</evidence>
<gene>
    <name evidence="9" type="primary">dcm</name>
    <name evidence="9" type="ORF">EI290_18030</name>
</gene>
<dbReference type="SUPFAM" id="SSF53335">
    <property type="entry name" value="S-adenosyl-L-methionine-dependent methyltransferases"/>
    <property type="match status" value="1"/>
</dbReference>
<keyword evidence="1 6" id="KW-0489">Methyltransferase</keyword>
<keyword evidence="2 6" id="KW-0808">Transferase</keyword>
<name>A0A3R9N6P3_9BACT</name>
<dbReference type="Pfam" id="PF00145">
    <property type="entry name" value="DNA_methylase"/>
    <property type="match status" value="2"/>
</dbReference>
<keyword evidence="10" id="KW-1185">Reference proteome</keyword>
<comment type="catalytic activity">
    <reaction evidence="5 8">
        <text>a 2'-deoxycytidine in DNA + S-adenosyl-L-methionine = a 5-methyl-2'-deoxycytidine in DNA + S-adenosyl-L-homocysteine + H(+)</text>
        <dbReference type="Rhea" id="RHEA:13681"/>
        <dbReference type="Rhea" id="RHEA-COMP:11369"/>
        <dbReference type="Rhea" id="RHEA-COMP:11370"/>
        <dbReference type="ChEBI" id="CHEBI:15378"/>
        <dbReference type="ChEBI" id="CHEBI:57856"/>
        <dbReference type="ChEBI" id="CHEBI:59789"/>
        <dbReference type="ChEBI" id="CHEBI:85452"/>
        <dbReference type="ChEBI" id="CHEBI:85454"/>
        <dbReference type="EC" id="2.1.1.37"/>
    </reaction>
</comment>
<evidence type="ECO:0000256" key="6">
    <source>
        <dbReference type="PROSITE-ProRule" id="PRU01016"/>
    </source>
</evidence>
<dbReference type="PROSITE" id="PS00095">
    <property type="entry name" value="C5_MTASE_2"/>
    <property type="match status" value="1"/>
</dbReference>
<dbReference type="PROSITE" id="PS51679">
    <property type="entry name" value="SAM_MT_C5"/>
    <property type="match status" value="1"/>
</dbReference>
<dbReference type="GO" id="GO:0032259">
    <property type="term" value="P:methylation"/>
    <property type="evidence" value="ECO:0007669"/>
    <property type="project" value="UniProtKB-KW"/>
</dbReference>
<dbReference type="PRINTS" id="PR00105">
    <property type="entry name" value="C5METTRFRASE"/>
</dbReference>
<dbReference type="InterPro" id="IPR018117">
    <property type="entry name" value="C5_DNA_meth_AS"/>
</dbReference>
<dbReference type="AlphaFoldDB" id="A0A3R9N6P3"/>
<organism evidence="9 10">
    <name type="scientific">Hymenobacter metallilatus</name>
    <dbReference type="NCBI Taxonomy" id="2493666"/>
    <lineage>
        <taxon>Bacteria</taxon>
        <taxon>Pseudomonadati</taxon>
        <taxon>Bacteroidota</taxon>
        <taxon>Cytophagia</taxon>
        <taxon>Cytophagales</taxon>
        <taxon>Hymenobacteraceae</taxon>
        <taxon>Hymenobacter</taxon>
    </lineage>
</organism>
<dbReference type="EMBL" id="RWIS01000014">
    <property type="protein sequence ID" value="RSK24926.1"/>
    <property type="molecule type" value="Genomic_DNA"/>
</dbReference>
<evidence type="ECO:0000256" key="2">
    <source>
        <dbReference type="ARBA" id="ARBA00022679"/>
    </source>
</evidence>
<comment type="caution">
    <text evidence="9">The sequence shown here is derived from an EMBL/GenBank/DDBJ whole genome shotgun (WGS) entry which is preliminary data.</text>
</comment>
<feature type="active site" evidence="6">
    <location>
        <position position="117"/>
    </location>
</feature>
<proteinExistence type="inferred from homology"/>
<dbReference type="OrthoDB" id="32195at2"/>
<dbReference type="PANTHER" id="PTHR10629">
    <property type="entry name" value="CYTOSINE-SPECIFIC METHYLTRANSFERASE"/>
    <property type="match status" value="1"/>
</dbReference>
<dbReference type="Gene3D" id="3.40.50.150">
    <property type="entry name" value="Vaccinia Virus protein VP39"/>
    <property type="match status" value="1"/>
</dbReference>
<reference evidence="9 10" key="1">
    <citation type="submission" date="2018-12" db="EMBL/GenBank/DDBJ databases">
        <authorList>
            <person name="Feng G."/>
            <person name="Zhu H."/>
        </authorList>
    </citation>
    <scope>NUCLEOTIDE SEQUENCE [LARGE SCALE GENOMIC DNA]</scope>
    <source>
        <strain evidence="9 10">9PBR-2</strain>
    </source>
</reference>
<evidence type="ECO:0000256" key="3">
    <source>
        <dbReference type="ARBA" id="ARBA00022691"/>
    </source>
</evidence>
<dbReference type="PANTHER" id="PTHR10629:SF52">
    <property type="entry name" value="DNA (CYTOSINE-5)-METHYLTRANSFERASE 1"/>
    <property type="match status" value="1"/>
</dbReference>
<dbReference type="GO" id="GO:0003677">
    <property type="term" value="F:DNA binding"/>
    <property type="evidence" value="ECO:0007669"/>
    <property type="project" value="TreeGrafter"/>
</dbReference>
<keyword evidence="4" id="KW-0680">Restriction system</keyword>
<accession>A0A3R9N6P3</accession>
<dbReference type="GO" id="GO:0003886">
    <property type="term" value="F:DNA (cytosine-5-)-methyltransferase activity"/>
    <property type="evidence" value="ECO:0007669"/>
    <property type="project" value="UniProtKB-EC"/>
</dbReference>
<dbReference type="EC" id="2.1.1.37" evidence="8"/>
<evidence type="ECO:0000256" key="1">
    <source>
        <dbReference type="ARBA" id="ARBA00022603"/>
    </source>
</evidence>
<dbReference type="GO" id="GO:0009307">
    <property type="term" value="P:DNA restriction-modification system"/>
    <property type="evidence" value="ECO:0007669"/>
    <property type="project" value="UniProtKB-KW"/>
</dbReference>
<dbReference type="InterPro" id="IPR001525">
    <property type="entry name" value="C5_MeTfrase"/>
</dbReference>
<evidence type="ECO:0000256" key="7">
    <source>
        <dbReference type="RuleBase" id="RU000416"/>
    </source>
</evidence>
<dbReference type="PROSITE" id="PS00094">
    <property type="entry name" value="C5_MTASE_1"/>
    <property type="match status" value="1"/>
</dbReference>
<keyword evidence="3 6" id="KW-0949">S-adenosyl-L-methionine</keyword>
<dbReference type="InterPro" id="IPR029063">
    <property type="entry name" value="SAM-dependent_MTases_sf"/>
</dbReference>